<comment type="caution">
    <text evidence="2">The sequence shown here is derived from an EMBL/GenBank/DDBJ whole genome shotgun (WGS) entry which is preliminary data.</text>
</comment>
<evidence type="ECO:0000259" key="1">
    <source>
        <dbReference type="Pfam" id="PF20150"/>
    </source>
</evidence>
<keyword evidence="3" id="KW-1185">Reference proteome</keyword>
<name>A0AA39X997_9PEZI</name>
<dbReference type="Pfam" id="PF20150">
    <property type="entry name" value="2EXR"/>
    <property type="match status" value="1"/>
</dbReference>
<sequence length="240" mass="27466">MQSLHPRTMPESFHFFPFLPRELRDEIWRFAVRPPGRGAHIFRLYSKEEAERTNPDRQYEIDSSARFHPFPAAAATQCLPPDAHFTLDARASAPISWTGHNPSAYLIDSGLWNACKESRQAIQKAFKLHKWLTLATELDKALYLPNAPARRWHSPWPESYQKAVKELLDSPFHMPATLLARDGSSDRYMTIFPVADLVTLQIEQRDLGNIPWDLQGTMASSQSWKPRTSSARAHMTLVMA</sequence>
<dbReference type="AlphaFoldDB" id="A0AA39X997"/>
<dbReference type="PANTHER" id="PTHR35910:SF1">
    <property type="entry name" value="2EXR DOMAIN-CONTAINING PROTEIN"/>
    <property type="match status" value="1"/>
</dbReference>
<accession>A0AA39X997</accession>
<proteinExistence type="predicted"/>
<organism evidence="2 3">
    <name type="scientific">Bombardia bombarda</name>
    <dbReference type="NCBI Taxonomy" id="252184"/>
    <lineage>
        <taxon>Eukaryota</taxon>
        <taxon>Fungi</taxon>
        <taxon>Dikarya</taxon>
        <taxon>Ascomycota</taxon>
        <taxon>Pezizomycotina</taxon>
        <taxon>Sordariomycetes</taxon>
        <taxon>Sordariomycetidae</taxon>
        <taxon>Sordariales</taxon>
        <taxon>Lasiosphaeriaceae</taxon>
        <taxon>Bombardia</taxon>
    </lineage>
</organism>
<protein>
    <recommendedName>
        <fullName evidence="1">2EXR domain-containing protein</fullName>
    </recommendedName>
</protein>
<gene>
    <name evidence="2" type="ORF">B0T17DRAFT_189156</name>
</gene>
<reference evidence="2" key="1">
    <citation type="submission" date="2023-06" db="EMBL/GenBank/DDBJ databases">
        <title>Genome-scale phylogeny and comparative genomics of the fungal order Sordariales.</title>
        <authorList>
            <consortium name="Lawrence Berkeley National Laboratory"/>
            <person name="Hensen N."/>
            <person name="Bonometti L."/>
            <person name="Westerberg I."/>
            <person name="Brannstrom I.O."/>
            <person name="Guillou S."/>
            <person name="Cros-Aarteil S."/>
            <person name="Calhoun S."/>
            <person name="Haridas S."/>
            <person name="Kuo A."/>
            <person name="Mondo S."/>
            <person name="Pangilinan J."/>
            <person name="Riley R."/>
            <person name="LaButti K."/>
            <person name="Andreopoulos B."/>
            <person name="Lipzen A."/>
            <person name="Chen C."/>
            <person name="Yanf M."/>
            <person name="Daum C."/>
            <person name="Ng V."/>
            <person name="Clum A."/>
            <person name="Steindorff A."/>
            <person name="Ohm R."/>
            <person name="Martin F."/>
            <person name="Silar P."/>
            <person name="Natvig D."/>
            <person name="Lalanne C."/>
            <person name="Gautier V."/>
            <person name="Ament-velasquez S.L."/>
            <person name="Kruys A."/>
            <person name="Hutchinson M.I."/>
            <person name="Powell A.J."/>
            <person name="Barry K."/>
            <person name="Miller A.N."/>
            <person name="Grigoriev I.V."/>
            <person name="Debuchy R."/>
            <person name="Gladieux P."/>
            <person name="Thoren M.H."/>
            <person name="Johannesson H."/>
        </authorList>
    </citation>
    <scope>NUCLEOTIDE SEQUENCE</scope>
    <source>
        <strain evidence="2">SMH3391-2</strain>
    </source>
</reference>
<evidence type="ECO:0000313" key="2">
    <source>
        <dbReference type="EMBL" id="KAK0629530.1"/>
    </source>
</evidence>
<feature type="domain" description="2EXR" evidence="1">
    <location>
        <begin position="13"/>
        <end position="123"/>
    </location>
</feature>
<dbReference type="Proteomes" id="UP001174934">
    <property type="component" value="Unassembled WGS sequence"/>
</dbReference>
<dbReference type="InterPro" id="IPR045518">
    <property type="entry name" value="2EXR"/>
</dbReference>
<evidence type="ECO:0000313" key="3">
    <source>
        <dbReference type="Proteomes" id="UP001174934"/>
    </source>
</evidence>
<dbReference type="EMBL" id="JAULSR010000002">
    <property type="protein sequence ID" value="KAK0629530.1"/>
    <property type="molecule type" value="Genomic_DNA"/>
</dbReference>
<dbReference type="PANTHER" id="PTHR35910">
    <property type="entry name" value="2EXR DOMAIN-CONTAINING PROTEIN"/>
    <property type="match status" value="1"/>
</dbReference>